<evidence type="ECO:0000259" key="1">
    <source>
        <dbReference type="Pfam" id="PF00149"/>
    </source>
</evidence>
<dbReference type="InterPro" id="IPR050126">
    <property type="entry name" value="Ap4A_hydrolase"/>
</dbReference>
<dbReference type="Gene3D" id="3.60.21.10">
    <property type="match status" value="1"/>
</dbReference>
<evidence type="ECO:0000313" key="3">
    <source>
        <dbReference type="Proteomes" id="UP001243757"/>
    </source>
</evidence>
<dbReference type="PANTHER" id="PTHR42850">
    <property type="entry name" value="METALLOPHOSPHOESTERASE"/>
    <property type="match status" value="1"/>
</dbReference>
<feature type="domain" description="Calcineurin-like phosphoesterase" evidence="1">
    <location>
        <begin position="4"/>
        <end position="205"/>
    </location>
</feature>
<protein>
    <submittedName>
        <fullName evidence="2">Metallophosphoesterase</fullName>
    </submittedName>
</protein>
<organism evidence="2 3">
    <name type="scientific">Pseudodonghicola flavimaris</name>
    <dbReference type="NCBI Taxonomy" id="3050036"/>
    <lineage>
        <taxon>Bacteria</taxon>
        <taxon>Pseudomonadati</taxon>
        <taxon>Pseudomonadota</taxon>
        <taxon>Alphaproteobacteria</taxon>
        <taxon>Rhodobacterales</taxon>
        <taxon>Paracoccaceae</taxon>
        <taxon>Pseudodonghicola</taxon>
    </lineage>
</organism>
<dbReference type="Pfam" id="PF00149">
    <property type="entry name" value="Metallophos"/>
    <property type="match status" value="1"/>
</dbReference>
<dbReference type="EMBL" id="JASNJD010000005">
    <property type="protein sequence ID" value="MDK3017693.1"/>
    <property type="molecule type" value="Genomic_DNA"/>
</dbReference>
<dbReference type="RefSeq" id="WP_284480511.1">
    <property type="nucleotide sequence ID" value="NZ_JASNJD010000005.1"/>
</dbReference>
<comment type="caution">
    <text evidence="2">The sequence shown here is derived from an EMBL/GenBank/DDBJ whole genome shotgun (WGS) entry which is preliminary data.</text>
</comment>
<gene>
    <name evidence="2" type="ORF">QO033_08395</name>
</gene>
<dbReference type="InterPro" id="IPR004843">
    <property type="entry name" value="Calcineurin-like_PHP"/>
</dbReference>
<proteinExistence type="predicted"/>
<dbReference type="Proteomes" id="UP001243757">
    <property type="component" value="Unassembled WGS sequence"/>
</dbReference>
<evidence type="ECO:0000313" key="2">
    <source>
        <dbReference type="EMBL" id="MDK3017693.1"/>
    </source>
</evidence>
<accession>A0ABT7EZB5</accession>
<name>A0ABT7EZB5_9RHOB</name>
<dbReference type="PANTHER" id="PTHR42850:SF4">
    <property type="entry name" value="ZINC-DEPENDENT ENDOPOLYPHOSPHATASE"/>
    <property type="match status" value="1"/>
</dbReference>
<dbReference type="InterPro" id="IPR029052">
    <property type="entry name" value="Metallo-depent_PP-like"/>
</dbReference>
<reference evidence="2 3" key="1">
    <citation type="submission" date="2023-05" db="EMBL/GenBank/DDBJ databases">
        <title>Pseudodonghicola sp. nov.</title>
        <authorList>
            <person name="Huang J."/>
        </authorList>
    </citation>
    <scope>NUCLEOTIDE SEQUENCE [LARGE SCALE GENOMIC DNA]</scope>
    <source>
        <strain evidence="2 3">IC7</strain>
    </source>
</reference>
<sequence>MTDPIYAVADIHGRRNFLDRALELIAADGGPEAEVVFTGDLVDRGPDSRGVIARLQAGLDAGRRWHVLLGNHDRMFASFLQGGVVHDPRIRSGITWLHERVGGFDTLRSYGIEAEADTPLSDLFAAAAAAVPAAHLAFLQSRPRHLIREALLFVHAGLRPGIAFDAQDPEDLIWIREPFLSDPRPHPWLVVHGHTALEHPQHFGNRVDLDGGTGYGRPLHPAVFEGTACWLLTDAGRVPLTPAG</sequence>
<keyword evidence="3" id="KW-1185">Reference proteome</keyword>
<dbReference type="SUPFAM" id="SSF56300">
    <property type="entry name" value="Metallo-dependent phosphatases"/>
    <property type="match status" value="1"/>
</dbReference>